<dbReference type="AlphaFoldDB" id="A0A8B7NMZ9"/>
<evidence type="ECO:0000256" key="1">
    <source>
        <dbReference type="ARBA" id="ARBA00004606"/>
    </source>
</evidence>
<keyword evidence="6" id="KW-0735">Signal-anchor</keyword>
<comment type="function">
    <text evidence="10">Glycosyltransferase which elongates the O-linked glucose attached to EGF-like repeats in the extracellular domain of Notch proteins by catalyzing the addition of xylose.</text>
</comment>
<dbReference type="Pfam" id="PF01501">
    <property type="entry name" value="Glyco_transf_8"/>
    <property type="match status" value="1"/>
</dbReference>
<feature type="transmembrane region" description="Helical" evidence="13">
    <location>
        <begin position="6"/>
        <end position="27"/>
    </location>
</feature>
<dbReference type="GO" id="GO:0140563">
    <property type="term" value="F:UDP-D-xylose:beta-D-glucoside alpha-1,3-D-xylosyltransferase activity"/>
    <property type="evidence" value="ECO:0007669"/>
    <property type="project" value="UniProtKB-EC"/>
</dbReference>
<keyword evidence="7 13" id="KW-1133">Transmembrane helix</keyword>
<dbReference type="OrthoDB" id="6238971at2759"/>
<comment type="catalytic activity">
    <reaction evidence="12">
        <text>3-O-(beta-D-glucosyl)-L-seryl-[EGF-like domain protein] + UDP-alpha-D-xylose = 3-O-[alpha-D-xylosyl-(1-&gt;3)-beta-D-glucosyl]-L-seryl-[EGF-like domain protein] + UDP + H(+)</text>
        <dbReference type="Rhea" id="RHEA:56064"/>
        <dbReference type="Rhea" id="RHEA-COMP:14610"/>
        <dbReference type="Rhea" id="RHEA-COMP:14611"/>
        <dbReference type="ChEBI" id="CHEBI:15378"/>
        <dbReference type="ChEBI" id="CHEBI:57632"/>
        <dbReference type="ChEBI" id="CHEBI:58223"/>
        <dbReference type="ChEBI" id="CHEBI:140575"/>
        <dbReference type="ChEBI" id="CHEBI:140576"/>
        <dbReference type="EC" id="2.4.2.42"/>
    </reaction>
</comment>
<evidence type="ECO:0000256" key="2">
    <source>
        <dbReference type="ARBA" id="ARBA00006351"/>
    </source>
</evidence>
<keyword evidence="3" id="KW-0328">Glycosyltransferase</keyword>
<evidence type="ECO:0000313" key="14">
    <source>
        <dbReference type="Proteomes" id="UP000694843"/>
    </source>
</evidence>
<keyword evidence="14" id="KW-1185">Reference proteome</keyword>
<evidence type="ECO:0000256" key="13">
    <source>
        <dbReference type="SAM" id="Phobius"/>
    </source>
</evidence>
<dbReference type="PANTHER" id="PTHR46012">
    <property type="entry name" value="IP22168P"/>
    <property type="match status" value="1"/>
</dbReference>
<dbReference type="KEGG" id="hazt:108671967"/>
<organism evidence="14 15">
    <name type="scientific">Hyalella azteca</name>
    <name type="common">Amphipod</name>
    <dbReference type="NCBI Taxonomy" id="294128"/>
    <lineage>
        <taxon>Eukaryota</taxon>
        <taxon>Metazoa</taxon>
        <taxon>Ecdysozoa</taxon>
        <taxon>Arthropoda</taxon>
        <taxon>Crustacea</taxon>
        <taxon>Multicrustacea</taxon>
        <taxon>Malacostraca</taxon>
        <taxon>Eumalacostraca</taxon>
        <taxon>Peracarida</taxon>
        <taxon>Amphipoda</taxon>
        <taxon>Senticaudata</taxon>
        <taxon>Talitrida</taxon>
        <taxon>Talitroidea</taxon>
        <taxon>Hyalellidae</taxon>
        <taxon>Hyalella</taxon>
    </lineage>
</organism>
<dbReference type="RefSeq" id="XP_018015059.1">
    <property type="nucleotide sequence ID" value="XM_018159570.2"/>
</dbReference>
<dbReference type="InterPro" id="IPR051993">
    <property type="entry name" value="Glycosyltransferase_8"/>
</dbReference>
<dbReference type="GO" id="GO:0016266">
    <property type="term" value="P:protein O-linked glycosylation via N-acetyl-galactosamine"/>
    <property type="evidence" value="ECO:0007669"/>
    <property type="project" value="TreeGrafter"/>
</dbReference>
<evidence type="ECO:0000256" key="5">
    <source>
        <dbReference type="ARBA" id="ARBA00022692"/>
    </source>
</evidence>
<dbReference type="InterPro" id="IPR029044">
    <property type="entry name" value="Nucleotide-diphossugar_trans"/>
</dbReference>
<dbReference type="GO" id="GO:0016020">
    <property type="term" value="C:membrane"/>
    <property type="evidence" value="ECO:0007669"/>
    <property type="project" value="UniProtKB-SubCell"/>
</dbReference>
<evidence type="ECO:0000256" key="4">
    <source>
        <dbReference type="ARBA" id="ARBA00022679"/>
    </source>
</evidence>
<evidence type="ECO:0000256" key="12">
    <source>
        <dbReference type="ARBA" id="ARBA00049181"/>
    </source>
</evidence>
<protein>
    <recommendedName>
        <fullName evidence="11">UDP-D-xylose:beta-D-glucoside alpha-1,3-D-xylosyltransferase</fullName>
        <ecNumber evidence="11">2.4.2.42</ecNumber>
    </recommendedName>
</protein>
<gene>
    <name evidence="15" type="primary">LOC108671967</name>
</gene>
<comment type="similarity">
    <text evidence="2">Belongs to the glycosyltransferase 8 family.</text>
</comment>
<evidence type="ECO:0000256" key="8">
    <source>
        <dbReference type="ARBA" id="ARBA00023136"/>
    </source>
</evidence>
<reference evidence="15" key="1">
    <citation type="submission" date="2025-08" db="UniProtKB">
        <authorList>
            <consortium name="RefSeq"/>
        </authorList>
    </citation>
    <scope>IDENTIFICATION</scope>
    <source>
        <tissue evidence="15">Whole organism</tissue>
    </source>
</reference>
<dbReference type="InterPro" id="IPR002495">
    <property type="entry name" value="Glyco_trans_8"/>
</dbReference>
<keyword evidence="9" id="KW-0325">Glycoprotein</keyword>
<dbReference type="GeneID" id="108671967"/>
<accession>A0A8B7NMZ9</accession>
<dbReference type="SUPFAM" id="SSF53448">
    <property type="entry name" value="Nucleotide-diphospho-sugar transferases"/>
    <property type="match status" value="1"/>
</dbReference>
<keyword evidence="5 13" id="KW-0812">Transmembrane</keyword>
<evidence type="ECO:0000256" key="9">
    <source>
        <dbReference type="ARBA" id="ARBA00023180"/>
    </source>
</evidence>
<comment type="subcellular location">
    <subcellularLocation>
        <location evidence="1">Membrane</location>
        <topology evidence="1">Single-pass type II membrane protein</topology>
    </subcellularLocation>
</comment>
<evidence type="ECO:0000256" key="6">
    <source>
        <dbReference type="ARBA" id="ARBA00022968"/>
    </source>
</evidence>
<evidence type="ECO:0000313" key="15">
    <source>
        <dbReference type="RefSeq" id="XP_018015059.1"/>
    </source>
</evidence>
<dbReference type="PANTHER" id="PTHR46012:SF2">
    <property type="entry name" value="IP22168P"/>
    <property type="match status" value="1"/>
</dbReference>
<evidence type="ECO:0000256" key="10">
    <source>
        <dbReference type="ARBA" id="ARBA00037301"/>
    </source>
</evidence>
<evidence type="ECO:0000256" key="3">
    <source>
        <dbReference type="ARBA" id="ARBA00022676"/>
    </source>
</evidence>
<keyword evidence="4" id="KW-0808">Transferase</keyword>
<evidence type="ECO:0000256" key="11">
    <source>
        <dbReference type="ARBA" id="ARBA00038854"/>
    </source>
</evidence>
<proteinExistence type="inferred from homology"/>
<dbReference type="Gene3D" id="3.90.550.10">
    <property type="entry name" value="Spore Coat Polysaccharide Biosynthesis Protein SpsA, Chain A"/>
    <property type="match status" value="1"/>
</dbReference>
<keyword evidence="8 13" id="KW-0472">Membrane</keyword>
<sequence length="387" mass="45074">MKRRPYLRLLVFGCCVALATVVNLSFIMENVRRVEMETFEAEQIEVHESVTSRIPITLVICKNTGDWVNVDKKNVRTSWKRQKQQFAVIFASMLYFSKLSSIRIILLTDSVETYVELLSTISGWPQHQRRRLHFEMHNIEEERFKEGQLLQWRPCAWTKMYLPEMLEDFDATIYMDSDVLFLGPVEDTWAVFQRMGDVAAIAASAEMWYLEEGNNRPAAGKYGINTGVMFMNLTRLRKISLAENLMLYTDSDPAPRHDQDVLNAFLKYHPHLLHELPARYNFLPSSCQKSAPVCQECLDRGILVMHGADSSFYRFVDAKMKMVFRVLLEVSFNFSASLEQLVQRLEAGLVKLHKENHMYIYMCQHLPHYDLQLMRHARSLLASKISK</sequence>
<dbReference type="Proteomes" id="UP000694843">
    <property type="component" value="Unplaced"/>
</dbReference>
<dbReference type="EC" id="2.4.2.42" evidence="11"/>
<evidence type="ECO:0000256" key="7">
    <source>
        <dbReference type="ARBA" id="ARBA00022989"/>
    </source>
</evidence>
<name>A0A8B7NMZ9_HYAAZ</name>